<accession>A0A1H5NSG8</accession>
<dbReference type="Gene3D" id="3.40.50.720">
    <property type="entry name" value="NAD(P)-binding Rossmann-like Domain"/>
    <property type="match status" value="1"/>
</dbReference>
<evidence type="ECO:0000259" key="1">
    <source>
        <dbReference type="Pfam" id="PF13380"/>
    </source>
</evidence>
<sequence length="121" mass="13517">MEDKKTLVIGASTNRGRYSNIAINRLRSHDVPTVAIGLRGGEVSGVQIETEKVPFQDIGTVTLYIGPARQPQYYDYIISLKPQRVIFNPGTENPEFYKLLKENGIESEVACTLILLATDQY</sequence>
<protein>
    <recommendedName>
        <fullName evidence="1">CoA-binding domain-containing protein</fullName>
    </recommendedName>
</protein>
<dbReference type="InterPro" id="IPR003781">
    <property type="entry name" value="CoA-bd"/>
</dbReference>
<dbReference type="OrthoDB" id="708726at2"/>
<name>A0A1H5NSG8_9FLAO</name>
<gene>
    <name evidence="2" type="ORF">SAMN04488034_105143</name>
</gene>
<dbReference type="STRING" id="390640.SAMN04488034_105143"/>
<dbReference type="Proteomes" id="UP000199448">
    <property type="component" value="Unassembled WGS sequence"/>
</dbReference>
<dbReference type="Pfam" id="PF13380">
    <property type="entry name" value="CoA_binding_2"/>
    <property type="match status" value="1"/>
</dbReference>
<dbReference type="InterPro" id="IPR036291">
    <property type="entry name" value="NAD(P)-bd_dom_sf"/>
</dbReference>
<dbReference type="SUPFAM" id="SSF51735">
    <property type="entry name" value="NAD(P)-binding Rossmann-fold domains"/>
    <property type="match status" value="1"/>
</dbReference>
<proteinExistence type="predicted"/>
<dbReference type="EMBL" id="FNUG01000005">
    <property type="protein sequence ID" value="SEF04513.1"/>
    <property type="molecule type" value="Genomic_DNA"/>
</dbReference>
<feature type="domain" description="CoA-binding" evidence="1">
    <location>
        <begin position="4"/>
        <end position="115"/>
    </location>
</feature>
<evidence type="ECO:0000313" key="3">
    <source>
        <dbReference type="Proteomes" id="UP000199448"/>
    </source>
</evidence>
<dbReference type="RefSeq" id="WP_093113679.1">
    <property type="nucleotide sequence ID" value="NZ_FNGG01000005.1"/>
</dbReference>
<dbReference type="AlphaFoldDB" id="A0A1H5NSG8"/>
<organism evidence="2 3">
    <name type="scientific">Salinimicrobium catena</name>
    <dbReference type="NCBI Taxonomy" id="390640"/>
    <lineage>
        <taxon>Bacteria</taxon>
        <taxon>Pseudomonadati</taxon>
        <taxon>Bacteroidota</taxon>
        <taxon>Flavobacteriia</taxon>
        <taxon>Flavobacteriales</taxon>
        <taxon>Flavobacteriaceae</taxon>
        <taxon>Salinimicrobium</taxon>
    </lineage>
</organism>
<evidence type="ECO:0000313" key="2">
    <source>
        <dbReference type="EMBL" id="SEF04513.1"/>
    </source>
</evidence>
<reference evidence="2 3" key="1">
    <citation type="submission" date="2016-10" db="EMBL/GenBank/DDBJ databases">
        <authorList>
            <person name="de Groot N.N."/>
        </authorList>
    </citation>
    <scope>NUCLEOTIDE SEQUENCE [LARGE SCALE GENOMIC DNA]</scope>
    <source>
        <strain evidence="2 3">DSM 23553</strain>
    </source>
</reference>
<keyword evidence="3" id="KW-1185">Reference proteome</keyword>